<dbReference type="Proteomes" id="UP000745764">
    <property type="component" value="Unassembled WGS sequence"/>
</dbReference>
<dbReference type="EMBL" id="CAINUL010000015">
    <property type="protein sequence ID" value="CAD0113063.1"/>
    <property type="molecule type" value="Genomic_DNA"/>
</dbReference>
<feature type="coiled-coil region" evidence="1">
    <location>
        <begin position="21"/>
        <end position="84"/>
    </location>
</feature>
<protein>
    <submittedName>
        <fullName evidence="3">Uncharacterized protein</fullName>
    </submittedName>
</protein>
<organism evidence="3 4">
    <name type="scientific">Aureobasidium uvarum</name>
    <dbReference type="NCBI Taxonomy" id="2773716"/>
    <lineage>
        <taxon>Eukaryota</taxon>
        <taxon>Fungi</taxon>
        <taxon>Dikarya</taxon>
        <taxon>Ascomycota</taxon>
        <taxon>Pezizomycotina</taxon>
        <taxon>Dothideomycetes</taxon>
        <taxon>Dothideomycetidae</taxon>
        <taxon>Dothideales</taxon>
        <taxon>Saccotheciaceae</taxon>
        <taxon>Aureobasidium</taxon>
    </lineage>
</organism>
<dbReference type="AlphaFoldDB" id="A0A9N8KUM9"/>
<name>A0A9N8KUM9_9PEZI</name>
<sequence>MPPASGSPRELLWYHQIRRENRHLLEQINKQQVDLDKVRSQSSADQKQREQVQQLLLDLETKQATATERRREDFEREKEILKRIGRLEESVEMLRRAHDSQPMVTGAGSQWQVLEQRLDMLEQRQTTVSGQDMQQLNLRPGTLSRAINTPIKDPITIVSPHVNHGNNGNRVTEGGTDVRQVSAAEQVREGKGKEKMQAERETSRERRSDFVQKKRRPGDRRIPFRPTPADLGW</sequence>
<feature type="region of interest" description="Disordered" evidence="2">
    <location>
        <begin position="157"/>
        <end position="233"/>
    </location>
</feature>
<evidence type="ECO:0000256" key="1">
    <source>
        <dbReference type="SAM" id="Coils"/>
    </source>
</evidence>
<evidence type="ECO:0000256" key="2">
    <source>
        <dbReference type="SAM" id="MobiDB-lite"/>
    </source>
</evidence>
<keyword evidence="1" id="KW-0175">Coiled coil</keyword>
<feature type="compositionally biased region" description="Basic and acidic residues" evidence="2">
    <location>
        <begin position="186"/>
        <end position="212"/>
    </location>
</feature>
<reference evidence="3" key="1">
    <citation type="submission" date="2020-06" db="EMBL/GenBank/DDBJ databases">
        <authorList>
            <person name="Onetto C."/>
        </authorList>
    </citation>
    <scope>NUCLEOTIDE SEQUENCE</scope>
</reference>
<proteinExistence type="predicted"/>
<comment type="caution">
    <text evidence="3">The sequence shown here is derived from an EMBL/GenBank/DDBJ whole genome shotgun (WGS) entry which is preliminary data.</text>
</comment>
<keyword evidence="4" id="KW-1185">Reference proteome</keyword>
<evidence type="ECO:0000313" key="3">
    <source>
        <dbReference type="EMBL" id="CAD0113063.1"/>
    </source>
</evidence>
<dbReference type="OrthoDB" id="3907804at2759"/>
<accession>A0A9N8KUM9</accession>
<gene>
    <name evidence="3" type="ORF">AWRI4620_LOCUS7318</name>
</gene>
<evidence type="ECO:0000313" key="4">
    <source>
        <dbReference type="Proteomes" id="UP000745764"/>
    </source>
</evidence>